<protein>
    <submittedName>
        <fullName evidence="1">Uncharacterized protein</fullName>
    </submittedName>
</protein>
<sequence length="112" mass="12832">MISMIQVRSDVGMRIPKTAKTNLLNLLQQIVCVWPFCLHSTLKPRGSEETSKFCEYKSLMEKPGVVLVVNTICPILAKNLCSMLSMIQIFTKSDWRLKQTGRMKKILNRQCV</sequence>
<comment type="caution">
    <text evidence="1">The sequence shown here is derived from an EMBL/GenBank/DDBJ whole genome shotgun (WGS) entry which is preliminary data.</text>
</comment>
<evidence type="ECO:0000313" key="2">
    <source>
        <dbReference type="Proteomes" id="UP001160148"/>
    </source>
</evidence>
<reference evidence="1 2" key="1">
    <citation type="submission" date="2023-01" db="EMBL/GenBank/DDBJ databases">
        <authorList>
            <person name="Whitehead M."/>
        </authorList>
    </citation>
    <scope>NUCLEOTIDE SEQUENCE [LARGE SCALE GENOMIC DNA]</scope>
</reference>
<dbReference type="Proteomes" id="UP001160148">
    <property type="component" value="Unassembled WGS sequence"/>
</dbReference>
<evidence type="ECO:0000313" key="1">
    <source>
        <dbReference type="EMBL" id="CAI6352989.1"/>
    </source>
</evidence>
<keyword evidence="2" id="KW-1185">Reference proteome</keyword>
<gene>
    <name evidence="1" type="ORF">MEUPH1_LOCUS9168</name>
</gene>
<accession>A0AAV0WAX8</accession>
<organism evidence="1 2">
    <name type="scientific">Macrosiphum euphorbiae</name>
    <name type="common">potato aphid</name>
    <dbReference type="NCBI Taxonomy" id="13131"/>
    <lineage>
        <taxon>Eukaryota</taxon>
        <taxon>Metazoa</taxon>
        <taxon>Ecdysozoa</taxon>
        <taxon>Arthropoda</taxon>
        <taxon>Hexapoda</taxon>
        <taxon>Insecta</taxon>
        <taxon>Pterygota</taxon>
        <taxon>Neoptera</taxon>
        <taxon>Paraneoptera</taxon>
        <taxon>Hemiptera</taxon>
        <taxon>Sternorrhyncha</taxon>
        <taxon>Aphidomorpha</taxon>
        <taxon>Aphidoidea</taxon>
        <taxon>Aphididae</taxon>
        <taxon>Macrosiphini</taxon>
        <taxon>Macrosiphum</taxon>
    </lineage>
</organism>
<dbReference type="AlphaFoldDB" id="A0AAV0WAX8"/>
<proteinExistence type="predicted"/>
<dbReference type="EMBL" id="CARXXK010000002">
    <property type="protein sequence ID" value="CAI6352989.1"/>
    <property type="molecule type" value="Genomic_DNA"/>
</dbReference>
<name>A0AAV0WAX8_9HEMI</name>